<dbReference type="GO" id="GO:0008360">
    <property type="term" value="P:regulation of cell shape"/>
    <property type="evidence" value="ECO:0007669"/>
    <property type="project" value="UniProtKB-UniRule"/>
</dbReference>
<dbReference type="SUPFAM" id="SSF47090">
    <property type="entry name" value="PGBD-like"/>
    <property type="match status" value="1"/>
</dbReference>
<dbReference type="PANTHER" id="PTHR41533">
    <property type="entry name" value="L,D-TRANSPEPTIDASE HI_1667-RELATED"/>
    <property type="match status" value="1"/>
</dbReference>
<evidence type="ECO:0000259" key="9">
    <source>
        <dbReference type="PROSITE" id="PS52029"/>
    </source>
</evidence>
<protein>
    <submittedName>
        <fullName evidence="10">Murein L,D-transpeptidase</fullName>
    </submittedName>
</protein>
<dbReference type="GO" id="GO:0009252">
    <property type="term" value="P:peptidoglycan biosynthetic process"/>
    <property type="evidence" value="ECO:0007669"/>
    <property type="project" value="UniProtKB-UniPathway"/>
</dbReference>
<organism evidence="10 11">
    <name type="scientific">Xenorhabdus kozodoii</name>
    <dbReference type="NCBI Taxonomy" id="351676"/>
    <lineage>
        <taxon>Bacteria</taxon>
        <taxon>Pseudomonadati</taxon>
        <taxon>Pseudomonadota</taxon>
        <taxon>Gammaproteobacteria</taxon>
        <taxon>Enterobacterales</taxon>
        <taxon>Morganellaceae</taxon>
        <taxon>Xenorhabdus</taxon>
    </lineage>
</organism>
<gene>
    <name evidence="10" type="ORF">Xkoz_00517</name>
</gene>
<accession>A0A2D0LFV0</accession>
<proteinExistence type="inferred from homology"/>
<evidence type="ECO:0000313" key="11">
    <source>
        <dbReference type="Proteomes" id="UP000221101"/>
    </source>
</evidence>
<evidence type="ECO:0000256" key="5">
    <source>
        <dbReference type="ARBA" id="ARBA00022984"/>
    </source>
</evidence>
<dbReference type="InterPro" id="IPR052905">
    <property type="entry name" value="LD-transpeptidase_YkuD-like"/>
</dbReference>
<dbReference type="Pfam" id="PF01471">
    <property type="entry name" value="PG_binding_1"/>
    <property type="match status" value="1"/>
</dbReference>
<keyword evidence="3" id="KW-0808">Transferase</keyword>
<evidence type="ECO:0000256" key="6">
    <source>
        <dbReference type="ARBA" id="ARBA00023316"/>
    </source>
</evidence>
<dbReference type="CDD" id="cd16913">
    <property type="entry name" value="YkuD_like"/>
    <property type="match status" value="1"/>
</dbReference>
<dbReference type="Gene3D" id="1.10.101.10">
    <property type="entry name" value="PGBD-like superfamily/PGBD"/>
    <property type="match status" value="1"/>
</dbReference>
<dbReference type="InterPro" id="IPR036366">
    <property type="entry name" value="PGBDSf"/>
</dbReference>
<evidence type="ECO:0000256" key="1">
    <source>
        <dbReference type="ARBA" id="ARBA00004752"/>
    </source>
</evidence>
<dbReference type="SUPFAM" id="SSF141523">
    <property type="entry name" value="L,D-transpeptidase catalytic domain-like"/>
    <property type="match status" value="1"/>
</dbReference>
<keyword evidence="6 7" id="KW-0961">Cell wall biogenesis/degradation</keyword>
<feature type="signal peptide" evidence="8">
    <location>
        <begin position="1"/>
        <end position="23"/>
    </location>
</feature>
<comment type="caution">
    <text evidence="10">The sequence shown here is derived from an EMBL/GenBank/DDBJ whole genome shotgun (WGS) entry which is preliminary data.</text>
</comment>
<dbReference type="PANTHER" id="PTHR41533:SF1">
    <property type="entry name" value="L,D-TRANSPEPTIDASE YCBB-RELATED"/>
    <property type="match status" value="1"/>
</dbReference>
<keyword evidence="8" id="KW-0732">Signal</keyword>
<evidence type="ECO:0000256" key="4">
    <source>
        <dbReference type="ARBA" id="ARBA00022960"/>
    </source>
</evidence>
<dbReference type="OrthoDB" id="9778545at2"/>
<evidence type="ECO:0000313" key="10">
    <source>
        <dbReference type="EMBL" id="PHM74594.1"/>
    </source>
</evidence>
<dbReference type="Pfam" id="PF20142">
    <property type="entry name" value="Scaffold"/>
    <property type="match status" value="1"/>
</dbReference>
<dbReference type="Proteomes" id="UP000221101">
    <property type="component" value="Unassembled WGS sequence"/>
</dbReference>
<feature type="domain" description="L,D-TPase catalytic" evidence="9">
    <location>
        <begin position="329"/>
        <end position="510"/>
    </location>
</feature>
<dbReference type="EMBL" id="NJCX01000003">
    <property type="protein sequence ID" value="PHM74594.1"/>
    <property type="molecule type" value="Genomic_DNA"/>
</dbReference>
<dbReference type="GO" id="GO:0071555">
    <property type="term" value="P:cell wall organization"/>
    <property type="evidence" value="ECO:0007669"/>
    <property type="project" value="UniProtKB-UniRule"/>
</dbReference>
<dbReference type="RefSeq" id="WP_099140612.1">
    <property type="nucleotide sequence ID" value="NZ_CAWNOR010000064.1"/>
</dbReference>
<evidence type="ECO:0000256" key="2">
    <source>
        <dbReference type="ARBA" id="ARBA00005992"/>
    </source>
</evidence>
<dbReference type="InterPro" id="IPR038063">
    <property type="entry name" value="Transpep_catalytic_dom"/>
</dbReference>
<dbReference type="GO" id="GO:0016740">
    <property type="term" value="F:transferase activity"/>
    <property type="evidence" value="ECO:0007669"/>
    <property type="project" value="UniProtKB-KW"/>
</dbReference>
<dbReference type="InterPro" id="IPR045380">
    <property type="entry name" value="LD_TPept_scaffold_dom"/>
</dbReference>
<dbReference type="Pfam" id="PF03734">
    <property type="entry name" value="YkuD"/>
    <property type="match status" value="1"/>
</dbReference>
<reference evidence="10 11" key="1">
    <citation type="journal article" date="2017" name="Nat. Microbiol.">
        <title>Natural product diversity associated with the nematode symbionts Photorhabdus and Xenorhabdus.</title>
        <authorList>
            <person name="Tobias N.J."/>
            <person name="Wolff H."/>
            <person name="Djahanschiri B."/>
            <person name="Grundmann F."/>
            <person name="Kronenwerth M."/>
            <person name="Shi Y.M."/>
            <person name="Simonyi S."/>
            <person name="Grun P."/>
            <person name="Shapiro-Ilan D."/>
            <person name="Pidot S.J."/>
            <person name="Stinear T.P."/>
            <person name="Ebersberger I."/>
            <person name="Bode H.B."/>
        </authorList>
    </citation>
    <scope>NUCLEOTIDE SEQUENCE [LARGE SCALE GENOMIC DNA]</scope>
    <source>
        <strain evidence="10 11">DSM 17907</strain>
    </source>
</reference>
<name>A0A2D0LFV0_9GAMM</name>
<dbReference type="AlphaFoldDB" id="A0A2D0LFV0"/>
<feature type="active site" description="Proton donor/acceptor" evidence="7">
    <location>
        <position position="464"/>
    </location>
</feature>
<dbReference type="NCBIfam" id="NF007891">
    <property type="entry name" value="PRK10594.1"/>
    <property type="match status" value="1"/>
</dbReference>
<keyword evidence="11" id="KW-1185">Reference proteome</keyword>
<dbReference type="InterPro" id="IPR005490">
    <property type="entry name" value="LD_TPept_cat_dom"/>
</dbReference>
<feature type="active site" description="Nucleophile" evidence="7">
    <location>
        <position position="483"/>
    </location>
</feature>
<sequence>MVKNTARLLKVSFICSTLAVSEAAFTHQQNEQSLMGIQQLTVEAKKEGAVILSGKTVSGSPVLSSDQNRKQLQIWLPQQVKPIFLDRLVTLYADNKMQPLWTDKKAIKQFEEQLVEISLAGFQPQFEKWLIQLHTPELSEMGRDIILSDAMLGYLHFINNIDKKGNLWLYGKSPYKIELPPAALIHTWQQHINNNSVFSYITSLSPNHPMYENMRKEMLAQLVEQPPWAEFSFTGTLRPGQSSESVIALRKILAHSGMLDLSAAKSDNKVYGKELIAAVKRFQALHGLSADGVIGKSTKAWLNTTPQIRARIMALNIQRLRIIPGDIPTGILVNIPDYSLFYYLDGKEILDSKVVVGRPSRKTPIMSSELNNVVINPPWNVPTSMTRKDIAPRAMRDPSYFRTRGYTVFSSWGNDAKVIDPSLINWSVITPNKFPYRIRQAPGPTNSLGRFKFNMPNSEAIYLHDTPNQASFNREMRAVSSGCVRVNKAPELANMLLGDAGWNKTKVNSSLKTWSTKYVNIPKKIPVFLYYQTAWVDEKGKPQYRDDIYGYDMNARQHSGALIKIVIARNK</sequence>
<keyword evidence="4 7" id="KW-0133">Cell shape</keyword>
<dbReference type="UniPathway" id="UPA00219"/>
<evidence type="ECO:0000256" key="3">
    <source>
        <dbReference type="ARBA" id="ARBA00022679"/>
    </source>
</evidence>
<dbReference type="InterPro" id="IPR036365">
    <property type="entry name" value="PGBD-like_sf"/>
</dbReference>
<dbReference type="GO" id="GO:0004180">
    <property type="term" value="F:carboxypeptidase activity"/>
    <property type="evidence" value="ECO:0007669"/>
    <property type="project" value="UniProtKB-ARBA"/>
</dbReference>
<dbReference type="Gene3D" id="2.40.440.10">
    <property type="entry name" value="L,D-transpeptidase catalytic domain-like"/>
    <property type="match status" value="1"/>
</dbReference>
<dbReference type="InterPro" id="IPR002477">
    <property type="entry name" value="Peptidoglycan-bd-like"/>
</dbReference>
<keyword evidence="5 7" id="KW-0573">Peptidoglycan synthesis</keyword>
<evidence type="ECO:0000256" key="8">
    <source>
        <dbReference type="SAM" id="SignalP"/>
    </source>
</evidence>
<feature type="chain" id="PRO_5013107452" evidence="8">
    <location>
        <begin position="24"/>
        <end position="571"/>
    </location>
</feature>
<comment type="pathway">
    <text evidence="1 7">Cell wall biogenesis; peptidoglycan biosynthesis.</text>
</comment>
<evidence type="ECO:0000256" key="7">
    <source>
        <dbReference type="PROSITE-ProRule" id="PRU01373"/>
    </source>
</evidence>
<comment type="similarity">
    <text evidence="2">Belongs to the YkuD family.</text>
</comment>
<dbReference type="PROSITE" id="PS52029">
    <property type="entry name" value="LD_TPASE"/>
    <property type="match status" value="1"/>
</dbReference>